<gene>
    <name evidence="4" type="primary">divK</name>
    <name evidence="4" type="ORF">TBK1r_49440</name>
</gene>
<protein>
    <submittedName>
        <fullName evidence="4">Polar-differentiation response regulator DivK</fullName>
    </submittedName>
</protein>
<organism evidence="4 5">
    <name type="scientific">Stieleria magnilauensis</name>
    <dbReference type="NCBI Taxonomy" id="2527963"/>
    <lineage>
        <taxon>Bacteria</taxon>
        <taxon>Pseudomonadati</taxon>
        <taxon>Planctomycetota</taxon>
        <taxon>Planctomycetia</taxon>
        <taxon>Pirellulales</taxon>
        <taxon>Pirellulaceae</taxon>
        <taxon>Stieleria</taxon>
    </lineage>
</organism>
<feature type="modified residue" description="4-aspartylphosphate" evidence="2">
    <location>
        <position position="52"/>
    </location>
</feature>
<dbReference type="InterPro" id="IPR011006">
    <property type="entry name" value="CheY-like_superfamily"/>
</dbReference>
<dbReference type="Pfam" id="PF00072">
    <property type="entry name" value="Response_reg"/>
    <property type="match status" value="1"/>
</dbReference>
<sequence>MKTILIVDDHDDIREMMTLKLQKHGYAVVTATNGLEAILATAQSDPSLILMDVNMPELDGLEATMQIRAADAANRIPVIALTAYALPGDESRAIAAGCDAFHPKPVDFEKLFQQISDLIEDADRNRIETGTESQGEVEAT</sequence>
<dbReference type="SMART" id="SM00448">
    <property type="entry name" value="REC"/>
    <property type="match status" value="1"/>
</dbReference>
<dbReference type="InterPro" id="IPR001789">
    <property type="entry name" value="Sig_transdc_resp-reg_receiver"/>
</dbReference>
<dbReference type="Proteomes" id="UP000318081">
    <property type="component" value="Chromosome"/>
</dbReference>
<dbReference type="PANTHER" id="PTHR45339">
    <property type="entry name" value="HYBRID SIGNAL TRANSDUCTION HISTIDINE KINASE J"/>
    <property type="match status" value="1"/>
</dbReference>
<evidence type="ECO:0000313" key="5">
    <source>
        <dbReference type="Proteomes" id="UP000318081"/>
    </source>
</evidence>
<dbReference type="EMBL" id="CP036432">
    <property type="protein sequence ID" value="QDV85927.1"/>
    <property type="molecule type" value="Genomic_DNA"/>
</dbReference>
<evidence type="ECO:0000256" key="2">
    <source>
        <dbReference type="PROSITE-ProRule" id="PRU00169"/>
    </source>
</evidence>
<keyword evidence="5" id="KW-1185">Reference proteome</keyword>
<accession>A0ABX5XVA2</accession>
<evidence type="ECO:0000313" key="4">
    <source>
        <dbReference type="EMBL" id="QDV85927.1"/>
    </source>
</evidence>
<evidence type="ECO:0000256" key="1">
    <source>
        <dbReference type="ARBA" id="ARBA00022553"/>
    </source>
</evidence>
<proteinExistence type="predicted"/>
<dbReference type="RefSeq" id="WP_145216328.1">
    <property type="nucleotide sequence ID" value="NZ_CP036432.1"/>
</dbReference>
<dbReference type="SUPFAM" id="SSF52172">
    <property type="entry name" value="CheY-like"/>
    <property type="match status" value="1"/>
</dbReference>
<keyword evidence="1 2" id="KW-0597">Phosphoprotein</keyword>
<dbReference type="PANTHER" id="PTHR45339:SF3">
    <property type="entry name" value="HISTIDINE KINASE"/>
    <property type="match status" value="1"/>
</dbReference>
<reference evidence="4 5" key="1">
    <citation type="submission" date="2019-02" db="EMBL/GenBank/DDBJ databases">
        <title>Deep-cultivation of Planctomycetes and their phenomic and genomic characterization uncovers novel biology.</title>
        <authorList>
            <person name="Wiegand S."/>
            <person name="Jogler M."/>
            <person name="Boedeker C."/>
            <person name="Pinto D."/>
            <person name="Vollmers J."/>
            <person name="Rivas-Marin E."/>
            <person name="Kohn T."/>
            <person name="Peeters S.H."/>
            <person name="Heuer A."/>
            <person name="Rast P."/>
            <person name="Oberbeckmann S."/>
            <person name="Bunk B."/>
            <person name="Jeske O."/>
            <person name="Meyerdierks A."/>
            <person name="Storesund J.E."/>
            <person name="Kallscheuer N."/>
            <person name="Luecker S."/>
            <person name="Lage O.M."/>
            <person name="Pohl T."/>
            <person name="Merkel B.J."/>
            <person name="Hornburger P."/>
            <person name="Mueller R.-W."/>
            <person name="Bruemmer F."/>
            <person name="Labrenz M."/>
            <person name="Spormann A.M."/>
            <person name="Op den Camp H."/>
            <person name="Overmann J."/>
            <person name="Amann R."/>
            <person name="Jetten M.S.M."/>
            <person name="Mascher T."/>
            <person name="Medema M.H."/>
            <person name="Devos D.P."/>
            <person name="Kaster A.-K."/>
            <person name="Ovreas L."/>
            <person name="Rohde M."/>
            <person name="Galperin M.Y."/>
            <person name="Jogler C."/>
        </authorList>
    </citation>
    <scope>NUCLEOTIDE SEQUENCE [LARGE SCALE GENOMIC DNA]</scope>
    <source>
        <strain evidence="4 5">TBK1r</strain>
    </source>
</reference>
<dbReference type="Gene3D" id="3.40.50.2300">
    <property type="match status" value="1"/>
</dbReference>
<feature type="domain" description="Response regulatory" evidence="3">
    <location>
        <begin position="3"/>
        <end position="119"/>
    </location>
</feature>
<dbReference type="CDD" id="cd17546">
    <property type="entry name" value="REC_hyHK_CKI1_RcsC-like"/>
    <property type="match status" value="1"/>
</dbReference>
<dbReference type="PROSITE" id="PS50110">
    <property type="entry name" value="RESPONSE_REGULATORY"/>
    <property type="match status" value="1"/>
</dbReference>
<name>A0ABX5XVA2_9BACT</name>
<evidence type="ECO:0000259" key="3">
    <source>
        <dbReference type="PROSITE" id="PS50110"/>
    </source>
</evidence>